<organism evidence="5 6">
    <name type="scientific">Streptomonospora halophila</name>
    <dbReference type="NCBI Taxonomy" id="427369"/>
    <lineage>
        <taxon>Bacteria</taxon>
        <taxon>Bacillati</taxon>
        <taxon>Actinomycetota</taxon>
        <taxon>Actinomycetes</taxon>
        <taxon>Streptosporangiales</taxon>
        <taxon>Nocardiopsidaceae</taxon>
        <taxon>Streptomonospora</taxon>
    </lineage>
</organism>
<dbReference type="PANTHER" id="PTHR32305:SF17">
    <property type="entry name" value="TRNA NUCLEASE WAPA"/>
    <property type="match status" value="1"/>
</dbReference>
<feature type="transmembrane region" description="Helical" evidence="3">
    <location>
        <begin position="2135"/>
        <end position="2157"/>
    </location>
</feature>
<feature type="compositionally biased region" description="Pro residues" evidence="2">
    <location>
        <begin position="207"/>
        <end position="221"/>
    </location>
</feature>
<keyword evidence="3" id="KW-0812">Transmembrane</keyword>
<feature type="region of interest" description="Disordered" evidence="2">
    <location>
        <begin position="1952"/>
        <end position="1989"/>
    </location>
</feature>
<dbReference type="Pfam" id="PF05593">
    <property type="entry name" value="RHS_repeat"/>
    <property type="match status" value="3"/>
</dbReference>
<accession>A0ABP9GLN3</accession>
<feature type="region of interest" description="Disordered" evidence="2">
    <location>
        <begin position="897"/>
        <end position="919"/>
    </location>
</feature>
<dbReference type="PANTHER" id="PTHR32305">
    <property type="match status" value="1"/>
</dbReference>
<keyword evidence="1" id="KW-0677">Repeat</keyword>
<keyword evidence="3" id="KW-1133">Transmembrane helix</keyword>
<feature type="transmembrane region" description="Helical" evidence="3">
    <location>
        <begin position="34"/>
        <end position="58"/>
    </location>
</feature>
<evidence type="ECO:0000313" key="6">
    <source>
        <dbReference type="Proteomes" id="UP001499993"/>
    </source>
</evidence>
<feature type="compositionally biased region" description="Gly residues" evidence="2">
    <location>
        <begin position="1960"/>
        <end position="1984"/>
    </location>
</feature>
<feature type="region of interest" description="Disordered" evidence="2">
    <location>
        <begin position="1"/>
        <end position="26"/>
    </location>
</feature>
<dbReference type="Pfam" id="PF25023">
    <property type="entry name" value="TEN_YD-shell"/>
    <property type="match status" value="1"/>
</dbReference>
<dbReference type="NCBIfam" id="TIGR01643">
    <property type="entry name" value="YD_repeat_2x"/>
    <property type="match status" value="3"/>
</dbReference>
<protein>
    <recommendedName>
        <fullName evidence="4">Teneurin-like YD-shell domain-containing protein</fullName>
    </recommendedName>
</protein>
<evidence type="ECO:0000256" key="1">
    <source>
        <dbReference type="ARBA" id="ARBA00022737"/>
    </source>
</evidence>
<dbReference type="NCBIfam" id="TIGR03696">
    <property type="entry name" value="Rhs_assc_core"/>
    <property type="match status" value="1"/>
</dbReference>
<evidence type="ECO:0000313" key="5">
    <source>
        <dbReference type="EMBL" id="GAA4944135.1"/>
    </source>
</evidence>
<feature type="region of interest" description="Disordered" evidence="2">
    <location>
        <begin position="118"/>
        <end position="240"/>
    </location>
</feature>
<feature type="region of interest" description="Disordered" evidence="2">
    <location>
        <begin position="1688"/>
        <end position="1712"/>
    </location>
</feature>
<dbReference type="RefSeq" id="WP_345556980.1">
    <property type="nucleotide sequence ID" value="NZ_BAABIK010000014.1"/>
</dbReference>
<dbReference type="InterPro" id="IPR022385">
    <property type="entry name" value="Rhs_assc_core"/>
</dbReference>
<evidence type="ECO:0000259" key="4">
    <source>
        <dbReference type="Pfam" id="PF25023"/>
    </source>
</evidence>
<feature type="transmembrane region" description="Helical" evidence="3">
    <location>
        <begin position="2102"/>
        <end position="2128"/>
    </location>
</feature>
<gene>
    <name evidence="5" type="ORF">GCM10023224_28810</name>
</gene>
<comment type="caution">
    <text evidence="5">The sequence shown here is derived from an EMBL/GenBank/DDBJ whole genome shotgun (WGS) entry which is preliminary data.</text>
</comment>
<sequence>MSDDHAPGAIPEPATPADSQITRDPRPRARLKRILSIGTAWVVVAALLNAMPASALLVNDRPQVSDDASVAGEAFASGAAGKKSGAEDKAAVKRLGKAGWPAPATVALNKGEATQARARAFAAPGKKQDQVVSLGPATDRVRKDWTSPVERATPEETGQGPSGQRSEDPGSTPADERPAPAQPQSTGPASAASPEPSAPSPSAAPSTAPPAPSPQPSPSAAPAPEDGNDDGGGEASAEPGAVQEAELEVLEPEHARRLGVDGLLLRLTRTDGGEQAAPVQVGVNYADFAAAFGGDYGSRLDLVALDACTEPGADEDCLRTVELGAVNDTGAQTLTATAPATGGEGTLLAVAADTQSEGGTGDYAATKLQPSAEWNTGIQTGAFSWSYPMSAPPVAGDLMPQVALGYSSQSVDGRTAGSNNQTSWIGEGFSYNPGYIERRYELCQDAGHDVADQCWARHNATLSLGGTSTELIIDADGDWHLKDDDGSRIERLTATTNGDDNGEYWKLTTPDGTQYFFGRNRLPGWSSRDPTTKSALTMPVYGDDSGEPCHDSAFAGSWCQQAYKWNLDYVVDAQGNAMAFHYAQETNHYGRNLQSEATAYDRGGYLKRIDYGLREGDPFATAPAQVKFGVSERCLPTDDFDCAPGKRTDANADHWPDVPIDRECGANEDCTGNHTPAFFSTKKLDQITTRVHDGDGYTTVDSWKLDHKYPAPGDGTDPALWLDAITHTAHAGGGEPQTYPSVTFNGTPLRNRVDARTDGLAPMYKWRITAIYTETGGQIDVTYSDAQCQPGDTPTPHSNTKRCYPVIWTPEDEEELTDYFHKYVVTQVAEIDRVTDQPDVITSYDYVGDAAWHYNDPDGIVPEDRKTWSLFRGYEKVKVRTGHPDATRTETEHLFYRGMDGDHQPDGDRSETLTDSRGTEVVDQEAFNGTTREVITRNGVGGDTVSTTVTTPWKKQTAKRTYDWGTLRAHLSGTKKSETHTALQDGWRTTRTVNHFDNRGYIIRTDDQGDIDDPGDDRCTRTTYARNTDDWLLDTVSRVEAVDAGCSAETERPTQVISDIRTSYDGQDYGTPPTRGLPTATQRLADYTDGQAQYQTTGETTYDDYGRVLTQTDALGNTTTTDHTSAIAGGAATKTTTTNPLGHTTTQRFDIRAHVTSQTDANGNTTSLAYDAFGRLTQAWLADRPKDAYADNPSMEFAYHVSKDAPAAVTTSVLNPNGGYTTAYEIYDGLLRLRQTQKPATGGGRRITDTFHDSRGNTVVERDAYYNDADPGQDLFVVNNDDEIPRQTEKVFDGAGRPTDVVQVSRGEEQWRTTTAYLGDRTKVTKPEGGTGTTTITDARGRTVELRKHHGTQPQGDYDATTYTYAKNDQIATLTDPEGAKWEYTYDLRGRKTQVDDPDTGTSTFTYDAADQLTSTTDARGQTVHTTYDELGRKRELRDDSASGTLRAEWVYDTLEKGQLTSSTRYVDGDAYTDRVLYYDRMYRTVRREVQIPESEEGLAGTYQYQYMYAPDGSPRATAMPGAGDLPRENVQVGYDDLGQPIKVTARQDIVGEALYSKLGDLVQREFSRGTLGAEKTWLTRDYDEATDRLSMTSLVHQNGEGSLTTQHYSYDDTGNILSVRDEPTGEARSSDVQCFDYDYLRRLTDVWTPEATGENACAAEPATDGLGGAAPYWTSYTYDASGNRVSETDHAASGTTLSTYTPPAAGEGPAHGVAEVNTTAQGTEASGGAASTSTYDYDAAGNMVSRTTGDRDQEMVWDAEGNLASVQGSAGSASFVYGADGQRLIRRQGPEWTLYLPGQEVTWTAGEGTTATRYYSHAGETVAVREDDSTLHWLFADHNGTSQIAVDAEWGTVQQRRFTAFGQARSSTEAWPGEKGFVGGTVDDAIGLTRLGARSYDAELGRFISVDPLMDQSDSQMMHGYAYANNSPVSMSDPAGTAPCSGSTLVDYRRGGCGDRSGNRGGGGGRSGHHGGSGSGGGGGGFTGVITTPGWGGGGGGGYWGGGGSTGGGYYDGPTGGGGGGGSGPVYVDPYDNESYKPDPVDVAQDDAKSMQPTGAEGTTSVGGGMHGCGFPPYDGCSTGESDLRDLLDLVLDWGTVASDVALFFIVTLGAASLGAAIGAGVGTLVLPGIGTVSGALGLGIIFGIVGAAIALNIILPKYGYRYFMRQLHRIRRSGDESMDGGDPLGPSFVPAIEDRPGPSIPIYTA</sequence>
<reference evidence="6" key="1">
    <citation type="journal article" date="2019" name="Int. J. Syst. Evol. Microbiol.">
        <title>The Global Catalogue of Microorganisms (GCM) 10K type strain sequencing project: providing services to taxonomists for standard genome sequencing and annotation.</title>
        <authorList>
            <consortium name="The Broad Institute Genomics Platform"/>
            <consortium name="The Broad Institute Genome Sequencing Center for Infectious Disease"/>
            <person name="Wu L."/>
            <person name="Ma J."/>
        </authorList>
    </citation>
    <scope>NUCLEOTIDE SEQUENCE [LARGE SCALE GENOMIC DNA]</scope>
    <source>
        <strain evidence="6">JCM 18123</strain>
    </source>
</reference>
<proteinExistence type="predicted"/>
<feature type="domain" description="Teneurin-like YD-shell" evidence="4">
    <location>
        <begin position="1730"/>
        <end position="1930"/>
    </location>
</feature>
<dbReference type="InterPro" id="IPR006530">
    <property type="entry name" value="YD"/>
</dbReference>
<feature type="region of interest" description="Disordered" evidence="2">
    <location>
        <begin position="2188"/>
        <end position="2207"/>
    </location>
</feature>
<evidence type="ECO:0000256" key="2">
    <source>
        <dbReference type="SAM" id="MobiDB-lite"/>
    </source>
</evidence>
<dbReference type="InterPro" id="IPR050708">
    <property type="entry name" value="T6SS_VgrG/RHS"/>
</dbReference>
<dbReference type="Proteomes" id="UP001499993">
    <property type="component" value="Unassembled WGS sequence"/>
</dbReference>
<dbReference type="EMBL" id="BAABIK010000014">
    <property type="protein sequence ID" value="GAA4944135.1"/>
    <property type="molecule type" value="Genomic_DNA"/>
</dbReference>
<evidence type="ECO:0000256" key="3">
    <source>
        <dbReference type="SAM" id="Phobius"/>
    </source>
</evidence>
<keyword evidence="6" id="KW-1185">Reference proteome</keyword>
<feature type="compositionally biased region" description="Low complexity" evidence="2">
    <location>
        <begin position="188"/>
        <end position="206"/>
    </location>
</feature>
<dbReference type="InterPro" id="IPR056823">
    <property type="entry name" value="TEN-like_YD-shell"/>
</dbReference>
<keyword evidence="3" id="KW-0472">Membrane</keyword>
<name>A0ABP9GLN3_9ACTN</name>
<dbReference type="Gene3D" id="2.180.10.10">
    <property type="entry name" value="RHS repeat-associated core"/>
    <property type="match status" value="2"/>
</dbReference>
<dbReference type="InterPro" id="IPR031325">
    <property type="entry name" value="RHS_repeat"/>
</dbReference>